<organism evidence="1 2">
    <name type="scientific">Brevibacillus porteri</name>
    <dbReference type="NCBI Taxonomy" id="2126350"/>
    <lineage>
        <taxon>Bacteria</taxon>
        <taxon>Bacillati</taxon>
        <taxon>Bacillota</taxon>
        <taxon>Bacilli</taxon>
        <taxon>Bacillales</taxon>
        <taxon>Paenibacillaceae</taxon>
        <taxon>Brevibacillus</taxon>
    </lineage>
</organism>
<evidence type="ECO:0000313" key="2">
    <source>
        <dbReference type="Proteomes" id="UP000241645"/>
    </source>
</evidence>
<keyword evidence="2" id="KW-1185">Reference proteome</keyword>
<protein>
    <recommendedName>
        <fullName evidence="3">Tail fiber protein</fullName>
    </recommendedName>
</protein>
<reference evidence="1 2" key="1">
    <citation type="submission" date="2018-03" db="EMBL/GenBank/DDBJ databases">
        <title>Brevisbacillus phylogenomics.</title>
        <authorList>
            <person name="Dunlap C."/>
        </authorList>
    </citation>
    <scope>NUCLEOTIDE SEQUENCE [LARGE SCALE GENOMIC DNA]</scope>
    <source>
        <strain evidence="1 2">NRRL B-41110</strain>
    </source>
</reference>
<sequence>MGAFGGITLTNKGRNLQAKAQTGVELKFTRFGMGDGQLSGQSIVDLNALINQKQSLGIAKLKTMPGGKAVAGTVISNKDLTTGFYFREIGLFAQDPTEGEILYGYANGGPTAEFIPANGGSELIEKTFDVVMIIGNAPNVSAVLDTSLIWETPEGAQDKVNVHANRQDNPHKVTAEQVGAAKADHTHNNTTTSLPGFMSVSDKIKLDSIQKDAIKKGTADTLYAPFNHVGAGGSAHARATATADGFMSSEDKDSNQSFRKYRSGFDAVSQVYTSVEYKRKDGTLFMKSVLSSKVGDNYTVDTRTFYGTNGTTVRRTEVWDITYDAQRNPVNEVLR</sequence>
<gene>
    <name evidence="1" type="ORF">C7R92_31320</name>
</gene>
<proteinExistence type="predicted"/>
<evidence type="ECO:0000313" key="1">
    <source>
        <dbReference type="EMBL" id="PSK01705.1"/>
    </source>
</evidence>
<dbReference type="RefSeq" id="WP_106836840.1">
    <property type="nucleotide sequence ID" value="NZ_JARMEW010000065.1"/>
</dbReference>
<name>A0ABX5FGL9_9BACL</name>
<dbReference type="EMBL" id="PXZO01000076">
    <property type="protein sequence ID" value="PSK01705.1"/>
    <property type="molecule type" value="Genomic_DNA"/>
</dbReference>
<accession>A0ABX5FGL9</accession>
<dbReference type="GeneID" id="95754555"/>
<evidence type="ECO:0008006" key="3">
    <source>
        <dbReference type="Google" id="ProtNLM"/>
    </source>
</evidence>
<comment type="caution">
    <text evidence="1">The sequence shown here is derived from an EMBL/GenBank/DDBJ whole genome shotgun (WGS) entry which is preliminary data.</text>
</comment>
<dbReference type="Proteomes" id="UP000241645">
    <property type="component" value="Unassembled WGS sequence"/>
</dbReference>